<dbReference type="PRINTS" id="PR00080">
    <property type="entry name" value="SDRFAMILY"/>
</dbReference>
<dbReference type="PANTHER" id="PTHR42760">
    <property type="entry name" value="SHORT-CHAIN DEHYDROGENASES/REDUCTASES FAMILY MEMBER"/>
    <property type="match status" value="1"/>
</dbReference>
<dbReference type="Proteomes" id="UP000064183">
    <property type="component" value="Chromosome"/>
</dbReference>
<dbReference type="Gene3D" id="3.40.50.720">
    <property type="entry name" value="NAD(P)-binding Rossmann-like Domain"/>
    <property type="match status" value="1"/>
</dbReference>
<dbReference type="Pfam" id="PF13561">
    <property type="entry name" value="adh_short_C2"/>
    <property type="match status" value="1"/>
</dbReference>
<feature type="domain" description="Ketoreductase" evidence="4">
    <location>
        <begin position="13"/>
        <end position="197"/>
    </location>
</feature>
<evidence type="ECO:0000313" key="6">
    <source>
        <dbReference type="Proteomes" id="UP000064183"/>
    </source>
</evidence>
<gene>
    <name evidence="5" type="ORF">WQO_31990</name>
</gene>
<evidence type="ECO:0000313" key="5">
    <source>
        <dbReference type="EMBL" id="ALU97559.1"/>
    </source>
</evidence>
<dbReference type="GeneID" id="27787058"/>
<reference evidence="5 6" key="1">
    <citation type="journal article" date="2012" name="J. Bacteriol.">
        <title>Draft genome sequence of Streptomyces globisporus C-1027, which produces an antitumor antibiotic consisting of a nine-membered enediyne with a chromoprotein.</title>
        <authorList>
            <person name="Wang L."/>
            <person name="Wang S."/>
            <person name="He Q."/>
            <person name="Yu T."/>
            <person name="Li Q."/>
            <person name="Hong B."/>
        </authorList>
    </citation>
    <scope>NUCLEOTIDE SEQUENCE [LARGE SCALE GENOMIC DNA]</scope>
    <source>
        <strain evidence="5 6">C-1027</strain>
    </source>
</reference>
<dbReference type="InterPro" id="IPR002347">
    <property type="entry name" value="SDR_fam"/>
</dbReference>
<keyword evidence="2" id="KW-0560">Oxidoreductase</keyword>
<name>A0A0U3BL07_STRGL</name>
<evidence type="ECO:0000256" key="2">
    <source>
        <dbReference type="ARBA" id="ARBA00023002"/>
    </source>
</evidence>
<comment type="similarity">
    <text evidence="1 3">Belongs to the short-chain dehydrogenases/reductases (SDR) family.</text>
</comment>
<proteinExistence type="inferred from homology"/>
<dbReference type="GO" id="GO:0016616">
    <property type="term" value="F:oxidoreductase activity, acting on the CH-OH group of donors, NAD or NADP as acceptor"/>
    <property type="evidence" value="ECO:0007669"/>
    <property type="project" value="TreeGrafter"/>
</dbReference>
<dbReference type="EMBL" id="CP013738">
    <property type="protein sequence ID" value="ALU97559.1"/>
    <property type="molecule type" value="Genomic_DNA"/>
</dbReference>
<organism evidence="5 6">
    <name type="scientific">Streptomyces globisporus C-1027</name>
    <dbReference type="NCBI Taxonomy" id="1172567"/>
    <lineage>
        <taxon>Bacteria</taxon>
        <taxon>Bacillati</taxon>
        <taxon>Actinomycetota</taxon>
        <taxon>Actinomycetes</taxon>
        <taxon>Kitasatosporales</taxon>
        <taxon>Streptomycetaceae</taxon>
        <taxon>Streptomyces</taxon>
    </lineage>
</organism>
<accession>A0A0U3BL07</accession>
<evidence type="ECO:0000259" key="4">
    <source>
        <dbReference type="SMART" id="SM00822"/>
    </source>
</evidence>
<sequence length="274" mass="28993">MTSGFAPTLLEGRTTFLTGASSGIGAVLATMLAAHGSRVALMARSEKELRLLAERIEADGGRAVAVPGDLTDAESVRAAVREAEERLGPIDRLVHCAGEARNQAFLCDQDEDQWMATIDINLLGAFRVARAIVPGMMERREGNIVMVSSIAGKRGLPANTSYCASKFGLNGMTQALASELGAFGVRVNAVCPGLTDSPAATDGERYGDPFMAAIAKHHGPPDLTWERYLKRAVNSTILRRLVRPEEIAAQVLFLLSDLSGGMTGQAVNVDAGAL</sequence>
<dbReference type="InterPro" id="IPR036291">
    <property type="entry name" value="NAD(P)-bd_dom_sf"/>
</dbReference>
<protein>
    <submittedName>
        <fullName evidence="5">Short-chain dehydrogenase</fullName>
    </submittedName>
</protein>
<dbReference type="Pfam" id="PF00106">
    <property type="entry name" value="adh_short"/>
    <property type="match status" value="1"/>
</dbReference>
<dbReference type="KEGG" id="sgb:WQO_31990"/>
<dbReference type="InterPro" id="IPR057326">
    <property type="entry name" value="KR_dom"/>
</dbReference>
<dbReference type="SUPFAM" id="SSF51735">
    <property type="entry name" value="NAD(P)-binding Rossmann-fold domains"/>
    <property type="match status" value="1"/>
</dbReference>
<evidence type="ECO:0000256" key="3">
    <source>
        <dbReference type="RuleBase" id="RU000363"/>
    </source>
</evidence>
<evidence type="ECO:0000256" key="1">
    <source>
        <dbReference type="ARBA" id="ARBA00006484"/>
    </source>
</evidence>
<dbReference type="PRINTS" id="PR00081">
    <property type="entry name" value="GDHRDH"/>
</dbReference>
<dbReference type="STRING" id="1172567.WQO_31990"/>
<dbReference type="PROSITE" id="PS00061">
    <property type="entry name" value="ADH_SHORT"/>
    <property type="match status" value="1"/>
</dbReference>
<dbReference type="InterPro" id="IPR020904">
    <property type="entry name" value="Sc_DH/Rdtase_CS"/>
</dbReference>
<dbReference type="CDD" id="cd05233">
    <property type="entry name" value="SDR_c"/>
    <property type="match status" value="1"/>
</dbReference>
<dbReference type="AlphaFoldDB" id="A0A0U3BL07"/>
<dbReference type="FunFam" id="3.40.50.720:FF:000084">
    <property type="entry name" value="Short-chain dehydrogenase reductase"/>
    <property type="match status" value="1"/>
</dbReference>
<dbReference type="RefSeq" id="WP_010059027.1">
    <property type="nucleotide sequence ID" value="NZ_CP013738.1"/>
</dbReference>
<dbReference type="PANTHER" id="PTHR42760:SF37">
    <property type="entry name" value="CLAVALDEHYDE DEHYDROGENASE"/>
    <property type="match status" value="1"/>
</dbReference>
<dbReference type="SMART" id="SM00822">
    <property type="entry name" value="PKS_KR"/>
    <property type="match status" value="1"/>
</dbReference>